<dbReference type="AlphaFoldDB" id="A0A226DRS6"/>
<keyword evidence="2" id="KW-0489">Methyltransferase</keyword>
<keyword evidence="2" id="KW-0808">Transferase</keyword>
<dbReference type="GO" id="GO:0032259">
    <property type="term" value="P:methylation"/>
    <property type="evidence" value="ECO:0007669"/>
    <property type="project" value="UniProtKB-KW"/>
</dbReference>
<evidence type="ECO:0000313" key="2">
    <source>
        <dbReference type="EMBL" id="OXA47534.1"/>
    </source>
</evidence>
<organism evidence="2 3">
    <name type="scientific">Folsomia candida</name>
    <name type="common">Springtail</name>
    <dbReference type="NCBI Taxonomy" id="158441"/>
    <lineage>
        <taxon>Eukaryota</taxon>
        <taxon>Metazoa</taxon>
        <taxon>Ecdysozoa</taxon>
        <taxon>Arthropoda</taxon>
        <taxon>Hexapoda</taxon>
        <taxon>Collembola</taxon>
        <taxon>Entomobryomorpha</taxon>
        <taxon>Isotomoidea</taxon>
        <taxon>Isotomidae</taxon>
        <taxon>Proisotominae</taxon>
        <taxon>Folsomia</taxon>
    </lineage>
</organism>
<accession>A0A226DRS6</accession>
<reference evidence="2 3" key="1">
    <citation type="submission" date="2015-12" db="EMBL/GenBank/DDBJ databases">
        <title>The genome of Folsomia candida.</title>
        <authorList>
            <person name="Faddeeva A."/>
            <person name="Derks M.F."/>
            <person name="Anvar Y."/>
            <person name="Smit S."/>
            <person name="Van Straalen N."/>
            <person name="Roelofs D."/>
        </authorList>
    </citation>
    <scope>NUCLEOTIDE SEQUENCE [LARGE SCALE GENOMIC DNA]</scope>
    <source>
        <strain evidence="2 3">VU population</strain>
        <tissue evidence="2">Whole body</tissue>
    </source>
</reference>
<evidence type="ECO:0000256" key="1">
    <source>
        <dbReference type="SAM" id="MobiDB-lite"/>
    </source>
</evidence>
<proteinExistence type="predicted"/>
<comment type="caution">
    <text evidence="2">The sequence shown here is derived from an EMBL/GenBank/DDBJ whole genome shotgun (WGS) entry which is preliminary data.</text>
</comment>
<keyword evidence="3" id="KW-1185">Reference proteome</keyword>
<sequence length="581" mass="65137">MGDSIPNDHALPATPTTSSHRVLETSKNQEASPTEKALSNQLILLAIFRYIPSPAPDSPLGTGHLLTFRLVSHAWNDFILSLPTPRVRFHLNPSIPTRVGDVVPIRALTALCANFVSSKLARSIFFQFNSRGPPITSHVRYVFSRFSAEIEFVSVHGMAEVVPFLHDLLIHLRSSIDLPVDLPVVTPSQAWLPVKPKLVTIHSIRVHAKSYFPSRSSAIPSNHHLMQSFLQTVVTAAPNLKEFVIRDAICPSLTHATIKLVKFRFDWYNPRRSDRVRLPFQGLSSLTQLLQAARNSLEELELSATLDYKRQIATLAGSGFTFPPEGMGRLKKFKNWRIDVFKCGESMSRRIVPRLAELVLANDCNTWAVPTVIDADVVQILGVAPGHGHVPSTVTKFYLIGNAIPAYLHVGFEEHIRHVQDLTVEIDKQRVHEGDTFLVEMTSVVVALGISLRLKRVTIISPFPPRLTNLIDCLDMFDISGQPALRNLALNARVAKEYGRIPRFGKYMYFAPNEKERLENVIANLTQRCHVELSNCEFSPAMDQTIRTFVAQNKLDFTLKEGDVHIAPPYFKYDIRGNSVS</sequence>
<gene>
    <name evidence="2" type="ORF">Fcan01_17821</name>
</gene>
<protein>
    <submittedName>
        <fullName evidence="2">Ribosomal RNA large subunit methyltransferase H</fullName>
    </submittedName>
</protein>
<dbReference type="Proteomes" id="UP000198287">
    <property type="component" value="Unassembled WGS sequence"/>
</dbReference>
<evidence type="ECO:0000313" key="3">
    <source>
        <dbReference type="Proteomes" id="UP000198287"/>
    </source>
</evidence>
<dbReference type="GO" id="GO:0008168">
    <property type="term" value="F:methyltransferase activity"/>
    <property type="evidence" value="ECO:0007669"/>
    <property type="project" value="UniProtKB-KW"/>
</dbReference>
<dbReference type="EMBL" id="LNIX01000013">
    <property type="protein sequence ID" value="OXA47534.1"/>
    <property type="molecule type" value="Genomic_DNA"/>
</dbReference>
<feature type="compositionally biased region" description="Polar residues" evidence="1">
    <location>
        <begin position="14"/>
        <end position="34"/>
    </location>
</feature>
<name>A0A226DRS6_FOLCA</name>
<feature type="region of interest" description="Disordered" evidence="1">
    <location>
        <begin position="1"/>
        <end position="34"/>
    </location>
</feature>